<dbReference type="InterPro" id="IPR039519">
    <property type="entry name" value="YokE-like_PH"/>
</dbReference>
<dbReference type="EMBL" id="JAGVSJ010000030">
    <property type="protein sequence ID" value="MBX8632499.1"/>
    <property type="molecule type" value="Genomic_DNA"/>
</dbReference>
<evidence type="ECO:0000313" key="5">
    <source>
        <dbReference type="Proteomes" id="UP000750197"/>
    </source>
</evidence>
<evidence type="ECO:0000313" key="3">
    <source>
        <dbReference type="EMBL" id="MBX8632499.1"/>
    </source>
</evidence>
<feature type="domain" description="YokE-like PH" evidence="2">
    <location>
        <begin position="68"/>
        <end position="119"/>
    </location>
</feature>
<accession>A0A8J7YYV9</accession>
<dbReference type="EMBL" id="JAHEAC010000119">
    <property type="protein sequence ID" value="MBX8644901.1"/>
    <property type="molecule type" value="Genomic_DNA"/>
</dbReference>
<sequence>MGGTNFQSDPELSKFTVIPEKIMKKVQQVLQPGESIEFSLRGIGGSHTEGGNVAGGFRKPARGDEGEQMGHPWFIVTNKRLLLASTGILSFESRSLAWDQLNSVELQQGIIDDHVIINGMSAVENWTFWKKLRPVTLQAVQLAQKKIDDSRNRVQQPSQAQASDPITELKMRFVRGEITEEQYNRMLNLLKGQ</sequence>
<dbReference type="Proteomes" id="UP000716004">
    <property type="component" value="Unassembled WGS sequence"/>
</dbReference>
<reference evidence="4" key="1">
    <citation type="submission" date="2021-05" db="EMBL/GenBank/DDBJ databases">
        <title>Genomic insights into ecological role and evolution of a novel Thermoplasmata order Candidatus Sysuiplasmatales.</title>
        <authorList>
            <person name="Yuan Y."/>
        </authorList>
    </citation>
    <scope>NUCLEOTIDE SEQUENCE</scope>
    <source>
        <strain evidence="4">TUT19-bin139</strain>
        <strain evidence="3">YP2-bin.285</strain>
    </source>
</reference>
<evidence type="ECO:0000313" key="4">
    <source>
        <dbReference type="EMBL" id="MBX8644901.1"/>
    </source>
</evidence>
<gene>
    <name evidence="3" type="ORF">J9259_08315</name>
    <name evidence="4" type="ORF">KIY12_09325</name>
</gene>
<dbReference type="Pfam" id="PF09851">
    <property type="entry name" value="SHOCT"/>
    <property type="match status" value="1"/>
</dbReference>
<dbReference type="AlphaFoldDB" id="A0A8J7YYV9"/>
<dbReference type="Pfam" id="PF14470">
    <property type="entry name" value="bPH_3"/>
    <property type="match status" value="1"/>
</dbReference>
<name>A0A8J7YYV9_9ARCH</name>
<feature type="domain" description="SHOCT" evidence="1">
    <location>
        <begin position="164"/>
        <end position="188"/>
    </location>
</feature>
<organism evidence="4 5">
    <name type="scientific">Candidatus Sysuiplasma superficiale</name>
    <dbReference type="NCBI Taxonomy" id="2823368"/>
    <lineage>
        <taxon>Archaea</taxon>
        <taxon>Methanobacteriati</taxon>
        <taxon>Thermoplasmatota</taxon>
        <taxon>Thermoplasmata</taxon>
        <taxon>Candidatus Sysuiplasmatales</taxon>
        <taxon>Candidatus Sysuiplasmataceae</taxon>
        <taxon>Candidatus Sysuiplasma</taxon>
    </lineage>
</organism>
<protein>
    <submittedName>
        <fullName evidence="4">SHOCT domain-containing protein</fullName>
    </submittedName>
</protein>
<dbReference type="Proteomes" id="UP000750197">
    <property type="component" value="Unassembled WGS sequence"/>
</dbReference>
<evidence type="ECO:0000259" key="1">
    <source>
        <dbReference type="Pfam" id="PF09851"/>
    </source>
</evidence>
<dbReference type="InterPro" id="IPR018649">
    <property type="entry name" value="SHOCT"/>
</dbReference>
<proteinExistence type="predicted"/>
<comment type="caution">
    <text evidence="4">The sequence shown here is derived from an EMBL/GenBank/DDBJ whole genome shotgun (WGS) entry which is preliminary data.</text>
</comment>
<evidence type="ECO:0000259" key="2">
    <source>
        <dbReference type="Pfam" id="PF14470"/>
    </source>
</evidence>